<dbReference type="RefSeq" id="XP_014179454.1">
    <property type="nucleotide sequence ID" value="XM_014323979.1"/>
</dbReference>
<reference evidence="4 5" key="1">
    <citation type="journal article" date="2012" name="Eukaryot. Cell">
        <title>Draft genome sequence of CBS 2479, the standard type strain of Trichosporon asahii.</title>
        <authorList>
            <person name="Yang R.Y."/>
            <person name="Li H.T."/>
            <person name="Zhu H."/>
            <person name="Zhou G.P."/>
            <person name="Wang M."/>
            <person name="Wang L."/>
        </authorList>
    </citation>
    <scope>NUCLEOTIDE SEQUENCE [LARGE SCALE GENOMIC DNA]</scope>
    <source>
        <strain evidence="5">ATCC 90039 / CBS 2479 / JCM 2466 / KCTC 7840 / NCYC 2677 / UAMH 7654</strain>
    </source>
</reference>
<dbReference type="VEuPathDB" id="FungiDB:A1Q1_02718"/>
<dbReference type="EMBL" id="ALBS01000207">
    <property type="protein sequence ID" value="EJT48299.1"/>
    <property type="molecule type" value="Genomic_DNA"/>
</dbReference>
<feature type="compositionally biased region" description="Basic and acidic residues" evidence="2">
    <location>
        <begin position="1"/>
        <end position="19"/>
    </location>
</feature>
<dbReference type="OrthoDB" id="10264062at2759"/>
<evidence type="ECO:0000259" key="3">
    <source>
        <dbReference type="PROSITE" id="PS50086"/>
    </source>
</evidence>
<keyword evidence="1" id="KW-0343">GTPase activation</keyword>
<dbReference type="SUPFAM" id="SSF47923">
    <property type="entry name" value="Ypt/Rab-GAP domain of gyp1p"/>
    <property type="match status" value="1"/>
</dbReference>
<dbReference type="Gene3D" id="1.10.472.80">
    <property type="entry name" value="Ypt/Rab-GAP domain of gyp1p, domain 3"/>
    <property type="match status" value="1"/>
</dbReference>
<dbReference type="GO" id="GO:0005096">
    <property type="term" value="F:GTPase activator activity"/>
    <property type="evidence" value="ECO:0007669"/>
    <property type="project" value="UniProtKB-KW"/>
</dbReference>
<dbReference type="PANTHER" id="PTHR22957:SF502">
    <property type="entry name" value="SMALL G PROTEIN SIGNALING MODULATOR 2-RELATED"/>
    <property type="match status" value="1"/>
</dbReference>
<gene>
    <name evidence="4" type="ORF">A1Q1_02718</name>
</gene>
<evidence type="ECO:0000313" key="4">
    <source>
        <dbReference type="EMBL" id="EJT48299.1"/>
    </source>
</evidence>
<dbReference type="KEGG" id="tasa:A1Q1_02718"/>
<dbReference type="HOGENOM" id="CLU_004457_0_1_1"/>
<dbReference type="Proteomes" id="UP000002748">
    <property type="component" value="Unassembled WGS sequence"/>
</dbReference>
<feature type="region of interest" description="Disordered" evidence="2">
    <location>
        <begin position="101"/>
        <end position="120"/>
    </location>
</feature>
<evidence type="ECO:0000256" key="2">
    <source>
        <dbReference type="SAM" id="MobiDB-lite"/>
    </source>
</evidence>
<evidence type="ECO:0000256" key="1">
    <source>
        <dbReference type="ARBA" id="ARBA00022468"/>
    </source>
</evidence>
<name>J6EUM4_TRIAS</name>
<accession>J6EUM4</accession>
<dbReference type="InterPro" id="IPR000195">
    <property type="entry name" value="Rab-GAP-TBC_dom"/>
</dbReference>
<feature type="region of interest" description="Disordered" evidence="2">
    <location>
        <begin position="1"/>
        <end position="23"/>
    </location>
</feature>
<dbReference type="InterPro" id="IPR035969">
    <property type="entry name" value="Rab-GAP_TBC_sf"/>
</dbReference>
<dbReference type="GeneID" id="25986231"/>
<dbReference type="Pfam" id="PF00566">
    <property type="entry name" value="RabGAP-TBC"/>
    <property type="match status" value="1"/>
</dbReference>
<protein>
    <submittedName>
        <fullName evidence="4">Rab GTPase activator</fullName>
    </submittedName>
</protein>
<feature type="domain" description="Rab-GAP TBC" evidence="3">
    <location>
        <begin position="431"/>
        <end position="640"/>
    </location>
</feature>
<dbReference type="PROSITE" id="PS50086">
    <property type="entry name" value="TBC_RABGAP"/>
    <property type="match status" value="1"/>
</dbReference>
<proteinExistence type="predicted"/>
<sequence length="758" mass="85521">MTRTDRPLPTRRKSSDSFEHVPSYATTPERKARLIYCKSHVAIHPTQLRRDNISGLLGLVEVDKEVPRVPESSGSNSTSGKEVLVVWVPDELFMRMSEEDRRNYKRVEDRPNGAAAEEEAPRGEKYAFSIPVSDLYSLLVYPHWYGSVTFNLAGGVSLPTLFFHDDQTPLVTTPRSSDPPTPPWGFPPFLAVLRQHATVIRSRLVMNGSGEELWLVNPSKADREVHEAGYEEAKRTGDSTPVSYPPQAPHMQYPSLQAMNQASPRDSLLVGLSNVTNIARHAAQNVLNHPLAKPVVPHLPPAFRTLVNAPGEWESTLRPKLGSERSPDVATEFEAARLYLARWARVVAEEGERSRRSELAAQAGQAGQSEDDLTDLGVFSLVSRSKQPAPKPTRDPHHPITVSDWQAFIAGDMDEEFVRGEIFRRGFSDEPSQSQARRQGWEVLLGVVPWNVGDSSGDADKRGAARESVLREKRSEYYKLLTGWQDRARKGETPPDWREEWHRIDLYAVEPEYLGNEEKEAGGSGTSLWGEGNDKEEEGGHAALNRMSDLLSPIYFVADANEADAFWGLCGVMRMMSGMRKQLSTLQQLIQLMDPELYEHLEKTGSLNLFFCFRWILISFKREFSFENVVKLWEVLWTNFYSNNFVLFVALAVLQSHRDVIMRYLSEFDEVLKYANDLSGTAEVLFLSFKQVVQEIDKESAESASQLRQRRKNQAARRTVPAELRELLVCWKPEDSEQAALAASIDALKIDNGDLIDL</sequence>
<evidence type="ECO:0000313" key="5">
    <source>
        <dbReference type="Proteomes" id="UP000002748"/>
    </source>
</evidence>
<dbReference type="AlphaFoldDB" id="J6EUM4"/>
<comment type="caution">
    <text evidence="4">The sequence shown here is derived from an EMBL/GenBank/DDBJ whole genome shotgun (WGS) entry which is preliminary data.</text>
</comment>
<feature type="compositionally biased region" description="Basic and acidic residues" evidence="2">
    <location>
        <begin position="101"/>
        <end position="111"/>
    </location>
</feature>
<organism evidence="4 5">
    <name type="scientific">Trichosporon asahii var. asahii (strain ATCC 90039 / CBS 2479 / JCM 2466 / KCTC 7840 / NBRC 103889/ NCYC 2677 / UAMH 7654)</name>
    <name type="common">Yeast</name>
    <dbReference type="NCBI Taxonomy" id="1186058"/>
    <lineage>
        <taxon>Eukaryota</taxon>
        <taxon>Fungi</taxon>
        <taxon>Dikarya</taxon>
        <taxon>Basidiomycota</taxon>
        <taxon>Agaricomycotina</taxon>
        <taxon>Tremellomycetes</taxon>
        <taxon>Trichosporonales</taxon>
        <taxon>Trichosporonaceae</taxon>
        <taxon>Trichosporon</taxon>
    </lineage>
</organism>
<dbReference type="PANTHER" id="PTHR22957">
    <property type="entry name" value="TBC1 DOMAIN FAMILY MEMBER GTPASE-ACTIVATING PROTEIN"/>
    <property type="match status" value="1"/>
</dbReference>
<dbReference type="SMART" id="SM00164">
    <property type="entry name" value="TBC"/>
    <property type="match status" value="1"/>
</dbReference>